<name>A0A3A3FMF1_9BURK</name>
<accession>A0A3A3FMF1</accession>
<gene>
    <name evidence="1" type="ORF">D3871_00480</name>
</gene>
<evidence type="ECO:0000313" key="2">
    <source>
        <dbReference type="Proteomes" id="UP000265955"/>
    </source>
</evidence>
<comment type="caution">
    <text evidence="1">The sequence shown here is derived from an EMBL/GenBank/DDBJ whole genome shotgun (WGS) entry which is preliminary data.</text>
</comment>
<organism evidence="1 2">
    <name type="scientific">Noviherbaspirillum saxi</name>
    <dbReference type="NCBI Taxonomy" id="2320863"/>
    <lineage>
        <taxon>Bacteria</taxon>
        <taxon>Pseudomonadati</taxon>
        <taxon>Pseudomonadota</taxon>
        <taxon>Betaproteobacteria</taxon>
        <taxon>Burkholderiales</taxon>
        <taxon>Oxalobacteraceae</taxon>
        <taxon>Noviherbaspirillum</taxon>
    </lineage>
</organism>
<dbReference type="EMBL" id="QYUO01000001">
    <property type="protein sequence ID" value="RJF97176.1"/>
    <property type="molecule type" value="Genomic_DNA"/>
</dbReference>
<dbReference type="AlphaFoldDB" id="A0A3A3FMF1"/>
<evidence type="ECO:0000313" key="1">
    <source>
        <dbReference type="EMBL" id="RJF97176.1"/>
    </source>
</evidence>
<proteinExistence type="predicted"/>
<reference evidence="2" key="1">
    <citation type="submission" date="2018-09" db="EMBL/GenBank/DDBJ databases">
        <authorList>
            <person name="Zhu H."/>
        </authorList>
    </citation>
    <scope>NUCLEOTIDE SEQUENCE [LARGE SCALE GENOMIC DNA]</scope>
    <source>
        <strain evidence="2">K1R23-30</strain>
    </source>
</reference>
<dbReference type="Proteomes" id="UP000265955">
    <property type="component" value="Unassembled WGS sequence"/>
</dbReference>
<sequence length="169" mass="18668">MCVTVVGIPALRVSPSSISFHRKGDAMTARKALCASIQTPPFERRFPNWRAVLAPLLLLPALCVAHAPSSQECSEGADFIRNAALARDHGMSEHQFMQRIHDDLELIKSFPPELRWFVQDEEDAQLLVSAASAVFQQPKEAAAHHADFLRTCIARADDDTPITSPRNAI</sequence>
<protein>
    <submittedName>
        <fullName evidence="1">Uncharacterized protein</fullName>
    </submittedName>
</protein>
<keyword evidence="2" id="KW-1185">Reference proteome</keyword>